<comment type="caution">
    <text evidence="2">The sequence shown here is derived from an EMBL/GenBank/DDBJ whole genome shotgun (WGS) entry which is preliminary data.</text>
</comment>
<dbReference type="Proteomes" id="UP000641932">
    <property type="component" value="Unassembled WGS sequence"/>
</dbReference>
<sequence>MNNEGEAIPPERGTGVGPREGDQDTGRPARRAITATRVLWGSATALACTAAMIAVTVPLQAMGDDGNASPSPSGSSATAGQGAPGSAAAGRSAPGVVEDAGPVGERGSGRDPLTPDEVQRARKLAVDASFRARSRDVHGGPGPEYLRTEFADTPGARTADVYFFNYEDRTVVKRTVDLDAGKVTASSAASGIQPPPSREETDEAVKLLLADGDAKRLKANYRDATGKPLTRPAQLNSRGLAYGGSGGELTGASPLGKCAKDRCLSLFTRVSGGGPWIDVTDLVIDLTDRTVTRIP</sequence>
<evidence type="ECO:0000256" key="1">
    <source>
        <dbReference type="SAM" id="MobiDB-lite"/>
    </source>
</evidence>
<evidence type="ECO:0008006" key="4">
    <source>
        <dbReference type="Google" id="ProtNLM"/>
    </source>
</evidence>
<evidence type="ECO:0000313" key="2">
    <source>
        <dbReference type="EMBL" id="GGO92239.1"/>
    </source>
</evidence>
<feature type="region of interest" description="Disordered" evidence="1">
    <location>
        <begin position="64"/>
        <end position="117"/>
    </location>
</feature>
<name>A0A917ZT29_9ACTN</name>
<proteinExistence type="predicted"/>
<dbReference type="EMBL" id="BMMS01000018">
    <property type="protein sequence ID" value="GGO92239.1"/>
    <property type="molecule type" value="Genomic_DNA"/>
</dbReference>
<evidence type="ECO:0000313" key="3">
    <source>
        <dbReference type="Proteomes" id="UP000641932"/>
    </source>
</evidence>
<organism evidence="2 3">
    <name type="scientific">Wenjunlia tyrosinilytica</name>
    <dbReference type="NCBI Taxonomy" id="1544741"/>
    <lineage>
        <taxon>Bacteria</taxon>
        <taxon>Bacillati</taxon>
        <taxon>Actinomycetota</taxon>
        <taxon>Actinomycetes</taxon>
        <taxon>Kitasatosporales</taxon>
        <taxon>Streptomycetaceae</taxon>
        <taxon>Wenjunlia</taxon>
    </lineage>
</organism>
<feature type="compositionally biased region" description="Low complexity" evidence="1">
    <location>
        <begin position="66"/>
        <end position="95"/>
    </location>
</feature>
<reference evidence="2" key="2">
    <citation type="submission" date="2020-09" db="EMBL/GenBank/DDBJ databases">
        <authorList>
            <person name="Sun Q."/>
            <person name="Zhou Y."/>
        </authorList>
    </citation>
    <scope>NUCLEOTIDE SEQUENCE</scope>
    <source>
        <strain evidence="2">CGMCC 4.7201</strain>
    </source>
</reference>
<gene>
    <name evidence="2" type="ORF">GCM10012280_41960</name>
</gene>
<reference evidence="2" key="1">
    <citation type="journal article" date="2014" name="Int. J. Syst. Evol. Microbiol.">
        <title>Complete genome sequence of Corynebacterium casei LMG S-19264T (=DSM 44701T), isolated from a smear-ripened cheese.</title>
        <authorList>
            <consortium name="US DOE Joint Genome Institute (JGI-PGF)"/>
            <person name="Walter F."/>
            <person name="Albersmeier A."/>
            <person name="Kalinowski J."/>
            <person name="Ruckert C."/>
        </authorList>
    </citation>
    <scope>NUCLEOTIDE SEQUENCE</scope>
    <source>
        <strain evidence="2">CGMCC 4.7201</strain>
    </source>
</reference>
<dbReference type="AlphaFoldDB" id="A0A917ZT29"/>
<feature type="region of interest" description="Disordered" evidence="1">
    <location>
        <begin position="1"/>
        <end position="30"/>
    </location>
</feature>
<accession>A0A917ZT29</accession>
<protein>
    <recommendedName>
        <fullName evidence="4">Tat pathway signal sequence domain protein</fullName>
    </recommendedName>
</protein>
<dbReference type="RefSeq" id="WP_189133297.1">
    <property type="nucleotide sequence ID" value="NZ_BMMS01000018.1"/>
</dbReference>
<keyword evidence="3" id="KW-1185">Reference proteome</keyword>